<evidence type="ECO:0000313" key="3">
    <source>
        <dbReference type="Proteomes" id="UP000294911"/>
    </source>
</evidence>
<dbReference type="Pfam" id="PF03995">
    <property type="entry name" value="Inhibitor_I36"/>
    <property type="match status" value="1"/>
</dbReference>
<feature type="chain" id="PRO_5020790836" evidence="1">
    <location>
        <begin position="28"/>
        <end position="124"/>
    </location>
</feature>
<accession>A0A4R2QH09</accession>
<dbReference type="OrthoDB" id="5196292at2"/>
<organism evidence="2 3">
    <name type="scientific">Tamaricihabitans halophyticus</name>
    <dbReference type="NCBI Taxonomy" id="1262583"/>
    <lineage>
        <taxon>Bacteria</taxon>
        <taxon>Bacillati</taxon>
        <taxon>Actinomycetota</taxon>
        <taxon>Actinomycetes</taxon>
        <taxon>Pseudonocardiales</taxon>
        <taxon>Pseudonocardiaceae</taxon>
        <taxon>Tamaricihabitans</taxon>
    </lineage>
</organism>
<reference evidence="2 3" key="1">
    <citation type="submission" date="2019-03" db="EMBL/GenBank/DDBJ databases">
        <title>Genomic Encyclopedia of Type Strains, Phase IV (KMG-IV): sequencing the most valuable type-strain genomes for metagenomic binning, comparative biology and taxonomic classification.</title>
        <authorList>
            <person name="Goeker M."/>
        </authorList>
    </citation>
    <scope>NUCLEOTIDE SEQUENCE [LARGE SCALE GENOMIC DNA]</scope>
    <source>
        <strain evidence="2 3">DSM 45765</strain>
    </source>
</reference>
<sequence length="124" mass="13609">MSYGTRITTGLALIAAAMLGSAPAAQAENDQQQYRCDVGEFCLWESTSYSGAINRADLTNVNPEECAPLPEGFDGRSFVNRTDRLVTVYQDRHCATEGDFTTYPGEGTYVPVAPFVVRGIQFWN</sequence>
<comment type="caution">
    <text evidence="2">The sequence shown here is derived from an EMBL/GenBank/DDBJ whole genome shotgun (WGS) entry which is preliminary data.</text>
</comment>
<name>A0A4R2QH09_9PSEU</name>
<feature type="signal peptide" evidence="1">
    <location>
        <begin position="1"/>
        <end position="27"/>
    </location>
</feature>
<evidence type="ECO:0000256" key="1">
    <source>
        <dbReference type="SAM" id="SignalP"/>
    </source>
</evidence>
<gene>
    <name evidence="2" type="ORF">EV191_11088</name>
</gene>
<keyword evidence="3" id="KW-1185">Reference proteome</keyword>
<dbReference type="EMBL" id="SLXQ01000010">
    <property type="protein sequence ID" value="TCP48530.1"/>
    <property type="molecule type" value="Genomic_DNA"/>
</dbReference>
<dbReference type="Proteomes" id="UP000294911">
    <property type="component" value="Unassembled WGS sequence"/>
</dbReference>
<proteinExistence type="predicted"/>
<evidence type="ECO:0000313" key="2">
    <source>
        <dbReference type="EMBL" id="TCP48530.1"/>
    </source>
</evidence>
<protein>
    <submittedName>
        <fullName evidence="2">Peptidase inhibitor family I36</fullName>
    </submittedName>
</protein>
<keyword evidence="1" id="KW-0732">Signal</keyword>
<dbReference type="AlphaFoldDB" id="A0A4R2QH09"/>
<dbReference type="RefSeq" id="WP_132878810.1">
    <property type="nucleotide sequence ID" value="NZ_SLXQ01000010.1"/>
</dbReference>